<dbReference type="Gene3D" id="3.30.200.20">
    <property type="entry name" value="Phosphorylase Kinase, domain 1"/>
    <property type="match status" value="1"/>
</dbReference>
<evidence type="ECO:0000256" key="5">
    <source>
        <dbReference type="ARBA" id="ARBA00022777"/>
    </source>
</evidence>
<reference evidence="8 9" key="1">
    <citation type="journal article" date="2016" name="Genome Biol. Evol.">
        <title>Gene Family Evolution Reflects Adaptation to Soil Environmental Stressors in the Genome of the Collembolan Orchesella cincta.</title>
        <authorList>
            <person name="Faddeeva-Vakhrusheva A."/>
            <person name="Derks M.F."/>
            <person name="Anvar S.Y."/>
            <person name="Agamennone V."/>
            <person name="Suring W."/>
            <person name="Smit S."/>
            <person name="van Straalen N.M."/>
            <person name="Roelofs D."/>
        </authorList>
    </citation>
    <scope>NUCLEOTIDE SEQUENCE [LARGE SCALE GENOMIC DNA]</scope>
    <source>
        <tissue evidence="8">Mixed pool</tissue>
    </source>
</reference>
<accession>A0A1D2M0T3</accession>
<dbReference type="InterPro" id="IPR011009">
    <property type="entry name" value="Kinase-like_dom_sf"/>
</dbReference>
<evidence type="ECO:0000259" key="7">
    <source>
        <dbReference type="PROSITE" id="PS50011"/>
    </source>
</evidence>
<evidence type="ECO:0000256" key="6">
    <source>
        <dbReference type="ARBA" id="ARBA00022840"/>
    </source>
</evidence>
<keyword evidence="5 8" id="KW-0418">Kinase</keyword>
<dbReference type="OrthoDB" id="6370559at2759"/>
<dbReference type="SMART" id="SM00220">
    <property type="entry name" value="S_TKc"/>
    <property type="match status" value="1"/>
</dbReference>
<evidence type="ECO:0000256" key="1">
    <source>
        <dbReference type="ARBA" id="ARBA00012513"/>
    </source>
</evidence>
<name>A0A1D2M0T3_ORCCI</name>
<dbReference type="GO" id="GO:0005524">
    <property type="term" value="F:ATP binding"/>
    <property type="evidence" value="ECO:0007669"/>
    <property type="project" value="UniProtKB-KW"/>
</dbReference>
<dbReference type="PANTHER" id="PTHR13954">
    <property type="entry name" value="IRE1-RELATED"/>
    <property type="match status" value="1"/>
</dbReference>
<feature type="non-terminal residue" evidence="8">
    <location>
        <position position="1"/>
    </location>
</feature>
<dbReference type="Proteomes" id="UP000094527">
    <property type="component" value="Unassembled WGS sequence"/>
</dbReference>
<keyword evidence="4" id="KW-0547">Nucleotide-binding</keyword>
<dbReference type="FunFam" id="3.30.200.20:FF:000077">
    <property type="entry name" value="Putative Serine/threonine-protein kinase/endoribonuclease IRE1"/>
    <property type="match status" value="1"/>
</dbReference>
<keyword evidence="2" id="KW-0723">Serine/threonine-protein kinase</keyword>
<dbReference type="GO" id="GO:0036498">
    <property type="term" value="P:IRE1-mediated unfolded protein response"/>
    <property type="evidence" value="ECO:0007669"/>
    <property type="project" value="TreeGrafter"/>
</dbReference>
<dbReference type="GO" id="GO:0051082">
    <property type="term" value="F:unfolded protein binding"/>
    <property type="evidence" value="ECO:0007669"/>
    <property type="project" value="TreeGrafter"/>
</dbReference>
<dbReference type="PROSITE" id="PS00108">
    <property type="entry name" value="PROTEIN_KINASE_ST"/>
    <property type="match status" value="1"/>
</dbReference>
<dbReference type="OMA" id="WVENNAK"/>
<dbReference type="GO" id="GO:0070059">
    <property type="term" value="P:intrinsic apoptotic signaling pathway in response to endoplasmic reticulum stress"/>
    <property type="evidence" value="ECO:0007669"/>
    <property type="project" value="TreeGrafter"/>
</dbReference>
<gene>
    <name evidence="8" type="ORF">Ocin01_20110</name>
</gene>
<dbReference type="Pfam" id="PF00069">
    <property type="entry name" value="Pkinase"/>
    <property type="match status" value="1"/>
</dbReference>
<dbReference type="PANTHER" id="PTHR13954:SF6">
    <property type="entry name" value="NON-SPECIFIC SERINE_THREONINE PROTEIN KINASE"/>
    <property type="match status" value="1"/>
</dbReference>
<dbReference type="InterPro" id="IPR008271">
    <property type="entry name" value="Ser/Thr_kinase_AS"/>
</dbReference>
<evidence type="ECO:0000256" key="3">
    <source>
        <dbReference type="ARBA" id="ARBA00022679"/>
    </source>
</evidence>
<protein>
    <recommendedName>
        <fullName evidence="1">non-specific serine/threonine protein kinase</fullName>
        <ecNumber evidence="1">2.7.11.1</ecNumber>
    </recommendedName>
</protein>
<keyword evidence="6" id="KW-0067">ATP-binding</keyword>
<dbReference type="EMBL" id="LJIJ01008206">
    <property type="protein sequence ID" value="ODM86572.1"/>
    <property type="molecule type" value="Genomic_DNA"/>
</dbReference>
<evidence type="ECO:0000256" key="4">
    <source>
        <dbReference type="ARBA" id="ARBA00022741"/>
    </source>
</evidence>
<proteinExistence type="predicted"/>
<dbReference type="GO" id="GO:0004521">
    <property type="term" value="F:RNA endonuclease activity"/>
    <property type="evidence" value="ECO:0007669"/>
    <property type="project" value="InterPro"/>
</dbReference>
<keyword evidence="9" id="KW-1185">Reference proteome</keyword>
<dbReference type="InterPro" id="IPR045133">
    <property type="entry name" value="IRE1/2-like"/>
</dbReference>
<dbReference type="STRING" id="48709.A0A1D2M0T3"/>
<dbReference type="EC" id="2.7.11.1" evidence="1"/>
<dbReference type="PROSITE" id="PS50011">
    <property type="entry name" value="PROTEIN_KINASE_DOM"/>
    <property type="match status" value="1"/>
</dbReference>
<feature type="domain" description="Protein kinase" evidence="7">
    <location>
        <begin position="61"/>
        <end position="332"/>
    </location>
</feature>
<dbReference type="AlphaFoldDB" id="A0A1D2M0T3"/>
<evidence type="ECO:0000256" key="2">
    <source>
        <dbReference type="ARBA" id="ARBA00022527"/>
    </source>
</evidence>
<dbReference type="SUPFAM" id="SSF56112">
    <property type="entry name" value="Protein kinase-like (PK-like)"/>
    <property type="match status" value="1"/>
</dbReference>
<evidence type="ECO:0000313" key="9">
    <source>
        <dbReference type="Proteomes" id="UP000094527"/>
    </source>
</evidence>
<comment type="caution">
    <text evidence="8">The sequence shown here is derived from an EMBL/GenBank/DDBJ whole genome shotgun (WGS) entry which is preliminary data.</text>
</comment>
<keyword evidence="3" id="KW-0808">Transferase</keyword>
<evidence type="ECO:0000313" key="8">
    <source>
        <dbReference type="EMBL" id="ODM86572.1"/>
    </source>
</evidence>
<sequence>LELASNRSNQVFQLYTILQKRVNAFEVLLDGLKQTNQSRAIEILTSCLEPNSSSITPDISYDVNKVLGNGSYGTVVYKGKFGDRDVAIKKVHLSMLGGPQAFHEVKVLKDYDVHENVVRYFGAKKNKEFVLIALELCEMSLTQWVENNAKNETSTFKISTDFSAMEVLRQITVGLEWLHSKKIVHRDIKPENVLIMFKTKRAKLSDFGLSRRILDGNSFVVTSIAGGTPGWMAPEILSCVVERKNAECKFTYASDVFSLGCVYYFVLTDGKYAFGDLVRCQANILDGKSVIAANEIKQDCARSTMFNLIELMISKDLKCRPACAVLVSNPVWNKCGSTFIDLDKTTVSSPAFPETHQNLTSDVHHVPSGPFEKVVDHEKQENVSLNEIVKTIPYTAFWNFKQTKKIAETGFPNISK</sequence>
<dbReference type="InterPro" id="IPR000719">
    <property type="entry name" value="Prot_kinase_dom"/>
</dbReference>
<dbReference type="GO" id="GO:1990604">
    <property type="term" value="C:IRE1-TRAF2-ASK1 complex"/>
    <property type="evidence" value="ECO:0007669"/>
    <property type="project" value="TreeGrafter"/>
</dbReference>
<dbReference type="GO" id="GO:0004674">
    <property type="term" value="F:protein serine/threonine kinase activity"/>
    <property type="evidence" value="ECO:0007669"/>
    <property type="project" value="UniProtKB-KW"/>
</dbReference>
<dbReference type="Gene3D" id="1.10.510.10">
    <property type="entry name" value="Transferase(Phosphotransferase) domain 1"/>
    <property type="match status" value="1"/>
</dbReference>
<organism evidence="8 9">
    <name type="scientific">Orchesella cincta</name>
    <name type="common">Springtail</name>
    <name type="synonym">Podura cincta</name>
    <dbReference type="NCBI Taxonomy" id="48709"/>
    <lineage>
        <taxon>Eukaryota</taxon>
        <taxon>Metazoa</taxon>
        <taxon>Ecdysozoa</taxon>
        <taxon>Arthropoda</taxon>
        <taxon>Hexapoda</taxon>
        <taxon>Collembola</taxon>
        <taxon>Entomobryomorpha</taxon>
        <taxon>Entomobryoidea</taxon>
        <taxon>Orchesellidae</taxon>
        <taxon>Orchesellinae</taxon>
        <taxon>Orchesella</taxon>
    </lineage>
</organism>